<dbReference type="VEuPathDB" id="FungiDB:ASPBRDRAFT_40454"/>
<feature type="transmembrane region" description="Helical" evidence="1">
    <location>
        <begin position="21"/>
        <end position="42"/>
    </location>
</feature>
<evidence type="ECO:0000313" key="2">
    <source>
        <dbReference type="EMBL" id="OJJ75181.1"/>
    </source>
</evidence>
<keyword evidence="1" id="KW-1133">Transmembrane helix</keyword>
<name>A0A1L9UU62_ASPBC</name>
<keyword evidence="3" id="KW-1185">Reference proteome</keyword>
<reference evidence="3" key="1">
    <citation type="journal article" date="2017" name="Genome Biol.">
        <title>Comparative genomics reveals high biological diversity and specific adaptations in the industrially and medically important fungal genus Aspergillus.</title>
        <authorList>
            <person name="de Vries R.P."/>
            <person name="Riley R."/>
            <person name="Wiebenga A."/>
            <person name="Aguilar-Osorio G."/>
            <person name="Amillis S."/>
            <person name="Uchima C.A."/>
            <person name="Anderluh G."/>
            <person name="Asadollahi M."/>
            <person name="Askin M."/>
            <person name="Barry K."/>
            <person name="Battaglia E."/>
            <person name="Bayram O."/>
            <person name="Benocci T."/>
            <person name="Braus-Stromeyer S.A."/>
            <person name="Caldana C."/>
            <person name="Canovas D."/>
            <person name="Cerqueira G.C."/>
            <person name="Chen F."/>
            <person name="Chen W."/>
            <person name="Choi C."/>
            <person name="Clum A."/>
            <person name="Dos Santos R.A."/>
            <person name="Damasio A.R."/>
            <person name="Diallinas G."/>
            <person name="Emri T."/>
            <person name="Fekete E."/>
            <person name="Flipphi M."/>
            <person name="Freyberg S."/>
            <person name="Gallo A."/>
            <person name="Gournas C."/>
            <person name="Habgood R."/>
            <person name="Hainaut M."/>
            <person name="Harispe M.L."/>
            <person name="Henrissat B."/>
            <person name="Hilden K.S."/>
            <person name="Hope R."/>
            <person name="Hossain A."/>
            <person name="Karabika E."/>
            <person name="Karaffa L."/>
            <person name="Karanyi Z."/>
            <person name="Krasevec N."/>
            <person name="Kuo A."/>
            <person name="Kusch H."/>
            <person name="LaButti K."/>
            <person name="Lagendijk E.L."/>
            <person name="Lapidus A."/>
            <person name="Levasseur A."/>
            <person name="Lindquist E."/>
            <person name="Lipzen A."/>
            <person name="Logrieco A.F."/>
            <person name="MacCabe A."/>
            <person name="Maekelae M.R."/>
            <person name="Malavazi I."/>
            <person name="Melin P."/>
            <person name="Meyer V."/>
            <person name="Mielnichuk N."/>
            <person name="Miskei M."/>
            <person name="Molnar A.P."/>
            <person name="Mule G."/>
            <person name="Ngan C.Y."/>
            <person name="Orejas M."/>
            <person name="Orosz E."/>
            <person name="Ouedraogo J.P."/>
            <person name="Overkamp K.M."/>
            <person name="Park H.-S."/>
            <person name="Perrone G."/>
            <person name="Piumi F."/>
            <person name="Punt P.J."/>
            <person name="Ram A.F."/>
            <person name="Ramon A."/>
            <person name="Rauscher S."/>
            <person name="Record E."/>
            <person name="Riano-Pachon D.M."/>
            <person name="Robert V."/>
            <person name="Roehrig J."/>
            <person name="Ruller R."/>
            <person name="Salamov A."/>
            <person name="Salih N.S."/>
            <person name="Samson R.A."/>
            <person name="Sandor E."/>
            <person name="Sanguinetti M."/>
            <person name="Schuetze T."/>
            <person name="Sepcic K."/>
            <person name="Shelest E."/>
            <person name="Sherlock G."/>
            <person name="Sophianopoulou V."/>
            <person name="Squina F.M."/>
            <person name="Sun H."/>
            <person name="Susca A."/>
            <person name="Todd R.B."/>
            <person name="Tsang A."/>
            <person name="Unkles S.E."/>
            <person name="van de Wiele N."/>
            <person name="van Rossen-Uffink D."/>
            <person name="Oliveira J.V."/>
            <person name="Vesth T.C."/>
            <person name="Visser J."/>
            <person name="Yu J.-H."/>
            <person name="Zhou M."/>
            <person name="Andersen M.R."/>
            <person name="Archer D.B."/>
            <person name="Baker S.E."/>
            <person name="Benoit I."/>
            <person name="Brakhage A.A."/>
            <person name="Braus G.H."/>
            <person name="Fischer R."/>
            <person name="Frisvad J.C."/>
            <person name="Goldman G.H."/>
            <person name="Houbraken J."/>
            <person name="Oakley B."/>
            <person name="Pocsi I."/>
            <person name="Scazzocchio C."/>
            <person name="Seiboth B."/>
            <person name="vanKuyk P.A."/>
            <person name="Wortman J."/>
            <person name="Dyer P.S."/>
            <person name="Grigoriev I.V."/>
        </authorList>
    </citation>
    <scope>NUCLEOTIDE SEQUENCE [LARGE SCALE GENOMIC DNA]</scope>
    <source>
        <strain evidence="3">CBS 101740 / IMI 381727 / IBT 21946</strain>
    </source>
</reference>
<evidence type="ECO:0000256" key="1">
    <source>
        <dbReference type="SAM" id="Phobius"/>
    </source>
</evidence>
<dbReference type="GeneID" id="93576846"/>
<protein>
    <submittedName>
        <fullName evidence="2">Uncharacterized protein</fullName>
    </submittedName>
</protein>
<evidence type="ECO:0000313" key="3">
    <source>
        <dbReference type="Proteomes" id="UP000184499"/>
    </source>
</evidence>
<accession>A0A1L9UU62</accession>
<dbReference type="AlphaFoldDB" id="A0A1L9UU62"/>
<proteinExistence type="predicted"/>
<organism evidence="2 3">
    <name type="scientific">Aspergillus brasiliensis (strain CBS 101740 / IMI 381727 / IBT 21946)</name>
    <dbReference type="NCBI Taxonomy" id="767769"/>
    <lineage>
        <taxon>Eukaryota</taxon>
        <taxon>Fungi</taxon>
        <taxon>Dikarya</taxon>
        <taxon>Ascomycota</taxon>
        <taxon>Pezizomycotina</taxon>
        <taxon>Eurotiomycetes</taxon>
        <taxon>Eurotiomycetidae</taxon>
        <taxon>Eurotiales</taxon>
        <taxon>Aspergillaceae</taxon>
        <taxon>Aspergillus</taxon>
        <taxon>Aspergillus subgen. Circumdati</taxon>
    </lineage>
</organism>
<dbReference type="Proteomes" id="UP000184499">
    <property type="component" value="Unassembled WGS sequence"/>
</dbReference>
<dbReference type="EMBL" id="KV878681">
    <property type="protein sequence ID" value="OJJ75181.1"/>
    <property type="molecule type" value="Genomic_DNA"/>
</dbReference>
<keyword evidence="1" id="KW-0812">Transmembrane</keyword>
<dbReference type="RefSeq" id="XP_067482429.1">
    <property type="nucleotide sequence ID" value="XM_067624358.1"/>
</dbReference>
<gene>
    <name evidence="2" type="ORF">ASPBRDRAFT_40454</name>
</gene>
<keyword evidence="1" id="KW-0472">Membrane</keyword>
<sequence length="59" mass="6426">MTEPSEKGLARGYQRSVTLTFIIIITTIHHFLLLLSISSSAFSPSCSFTTLSTKPLSPP</sequence>